<feature type="domain" description="DM13" evidence="2">
    <location>
        <begin position="30"/>
        <end position="124"/>
    </location>
</feature>
<accession>A0ABT1Z0Y6</accession>
<sequence>MNRRFIITACLISLLLPALPAMAQDKGREGTFQGQNGASASGVVVVTSAGVSLMRDFKLEGAEAAHVGLGRNGNFDAGTDMGALQSAEGSQDYSAGSTFNVSDYNEVWIWNPADGTALAIAKIN</sequence>
<dbReference type="EMBL" id="JANKJG010000006">
    <property type="protein sequence ID" value="MCR8826802.1"/>
    <property type="molecule type" value="Genomic_DNA"/>
</dbReference>
<dbReference type="InterPro" id="IPR019545">
    <property type="entry name" value="DM13_domain"/>
</dbReference>
<evidence type="ECO:0000313" key="3">
    <source>
        <dbReference type="EMBL" id="MCR8826802.1"/>
    </source>
</evidence>
<feature type="signal peptide" evidence="1">
    <location>
        <begin position="1"/>
        <end position="23"/>
    </location>
</feature>
<keyword evidence="1" id="KW-0732">Signal</keyword>
<organism evidence="3 4">
    <name type="scientific">Pseudosulfitobacter koreensis</name>
    <dbReference type="NCBI Taxonomy" id="2968472"/>
    <lineage>
        <taxon>Bacteria</taxon>
        <taxon>Pseudomonadati</taxon>
        <taxon>Pseudomonadota</taxon>
        <taxon>Alphaproteobacteria</taxon>
        <taxon>Rhodobacterales</taxon>
        <taxon>Roseobacteraceae</taxon>
        <taxon>Pseudosulfitobacter</taxon>
    </lineage>
</organism>
<dbReference type="PROSITE" id="PS51549">
    <property type="entry name" value="DM13"/>
    <property type="match status" value="1"/>
</dbReference>
<evidence type="ECO:0000256" key="1">
    <source>
        <dbReference type="SAM" id="SignalP"/>
    </source>
</evidence>
<evidence type="ECO:0000313" key="4">
    <source>
        <dbReference type="Proteomes" id="UP001165396"/>
    </source>
</evidence>
<keyword evidence="4" id="KW-1185">Reference proteome</keyword>
<reference evidence="3" key="1">
    <citation type="submission" date="2022-07" db="EMBL/GenBank/DDBJ databases">
        <title>Pseudosulfitobacter sp. strain AP-MA-4, whole genome sequence.</title>
        <authorList>
            <person name="Jiang Y."/>
        </authorList>
    </citation>
    <scope>NUCLEOTIDE SEQUENCE</scope>
    <source>
        <strain evidence="3">AP-MA-4</strain>
    </source>
</reference>
<name>A0ABT1Z0Y6_9RHOB</name>
<feature type="chain" id="PRO_5045208749" description="DM13 domain-containing protein" evidence="1">
    <location>
        <begin position="24"/>
        <end position="124"/>
    </location>
</feature>
<protein>
    <recommendedName>
        <fullName evidence="2">DM13 domain-containing protein</fullName>
    </recommendedName>
</protein>
<evidence type="ECO:0000259" key="2">
    <source>
        <dbReference type="PROSITE" id="PS51549"/>
    </source>
</evidence>
<dbReference type="Proteomes" id="UP001165396">
    <property type="component" value="Unassembled WGS sequence"/>
</dbReference>
<dbReference type="RefSeq" id="WP_258294534.1">
    <property type="nucleotide sequence ID" value="NZ_JANKJG010000006.1"/>
</dbReference>
<comment type="caution">
    <text evidence="3">The sequence shown here is derived from an EMBL/GenBank/DDBJ whole genome shotgun (WGS) entry which is preliminary data.</text>
</comment>
<proteinExistence type="predicted"/>
<gene>
    <name evidence="3" type="ORF">NTA49_09660</name>
</gene>